<keyword evidence="7" id="KW-1185">Reference proteome</keyword>
<dbReference type="NCBIfam" id="NF003742">
    <property type="entry name" value="PRK05339.1"/>
    <property type="match status" value="1"/>
</dbReference>
<comment type="function">
    <text evidence="5">Bifunctional serine/threonine kinase and phosphorylase involved in the regulation of the pyruvate, phosphate dikinase (PPDK) by catalyzing its phosphorylation/dephosphorylation.</text>
</comment>
<dbReference type="GO" id="GO:0016776">
    <property type="term" value="F:phosphotransferase activity, phosphate group as acceptor"/>
    <property type="evidence" value="ECO:0007669"/>
    <property type="project" value="UniProtKB-UniRule"/>
</dbReference>
<evidence type="ECO:0000313" key="6">
    <source>
        <dbReference type="EMBL" id="GFR38375.1"/>
    </source>
</evidence>
<name>A0A916VHI0_9BACL</name>
<evidence type="ECO:0000256" key="5">
    <source>
        <dbReference type="HAMAP-Rule" id="MF_00921"/>
    </source>
</evidence>
<evidence type="ECO:0000313" key="7">
    <source>
        <dbReference type="Proteomes" id="UP000654993"/>
    </source>
</evidence>
<dbReference type="InterPro" id="IPR026565">
    <property type="entry name" value="PPDK_reg"/>
</dbReference>
<evidence type="ECO:0000256" key="4">
    <source>
        <dbReference type="ARBA" id="ARBA00022777"/>
    </source>
</evidence>
<feature type="binding site" evidence="5">
    <location>
        <begin position="161"/>
        <end position="168"/>
    </location>
    <ligand>
        <name>ADP</name>
        <dbReference type="ChEBI" id="CHEBI:456216"/>
    </ligand>
</feature>
<dbReference type="PANTHER" id="PTHR31756:SF3">
    <property type="entry name" value="PYRUVATE, PHOSPHATE DIKINASE REGULATORY PROTEIN 1, CHLOROPLASTIC"/>
    <property type="match status" value="1"/>
</dbReference>
<dbReference type="RefSeq" id="WP_200966625.1">
    <property type="nucleotide sequence ID" value="NZ_BMAQ01000017.1"/>
</dbReference>
<gene>
    <name evidence="6" type="ORF">PRECH8_16710</name>
</gene>
<keyword evidence="1 5" id="KW-0723">Serine/threonine-protein kinase</keyword>
<reference evidence="6" key="1">
    <citation type="submission" date="2020-08" db="EMBL/GenBank/DDBJ databases">
        <authorList>
            <person name="Uke A."/>
            <person name="Chhe C."/>
            <person name="Baramee S."/>
            <person name="Kosugi A."/>
        </authorList>
    </citation>
    <scope>NUCLEOTIDE SEQUENCE</scope>
    <source>
        <strain evidence="6">DA-C8</strain>
    </source>
</reference>
<proteinExistence type="inferred from homology"/>
<dbReference type="EC" id="2.7.4.27" evidence="5"/>
<dbReference type="EC" id="2.7.11.32" evidence="5"/>
<dbReference type="InterPro" id="IPR005177">
    <property type="entry name" value="Kinase-pyrophosphorylase"/>
</dbReference>
<dbReference type="HAMAP" id="MF_00921">
    <property type="entry name" value="PDRP"/>
    <property type="match status" value="1"/>
</dbReference>
<dbReference type="Proteomes" id="UP000654993">
    <property type="component" value="Unassembled WGS sequence"/>
</dbReference>
<comment type="caution">
    <text evidence="6">The sequence shown here is derived from an EMBL/GenBank/DDBJ whole genome shotgun (WGS) entry which is preliminary data.</text>
</comment>
<keyword evidence="3 5" id="KW-0547">Nucleotide-binding</keyword>
<comment type="catalytic activity">
    <reaction evidence="5">
        <text>N(tele)-phospho-L-histidyl/L-threonyl-[pyruvate, phosphate dikinase] + ADP = N(tele)-phospho-L-histidyl/O-phospho-L-threonyl-[pyruvate, phosphate dikinase] + AMP + H(+)</text>
        <dbReference type="Rhea" id="RHEA:43692"/>
        <dbReference type="Rhea" id="RHEA-COMP:10650"/>
        <dbReference type="Rhea" id="RHEA-COMP:10651"/>
        <dbReference type="ChEBI" id="CHEBI:15378"/>
        <dbReference type="ChEBI" id="CHEBI:30013"/>
        <dbReference type="ChEBI" id="CHEBI:61977"/>
        <dbReference type="ChEBI" id="CHEBI:83586"/>
        <dbReference type="ChEBI" id="CHEBI:456215"/>
        <dbReference type="ChEBI" id="CHEBI:456216"/>
        <dbReference type="EC" id="2.7.11.32"/>
    </reaction>
</comment>
<dbReference type="Pfam" id="PF03618">
    <property type="entry name" value="Kinase-PPPase"/>
    <property type="match status" value="1"/>
</dbReference>
<dbReference type="EMBL" id="BMAQ01000017">
    <property type="protein sequence ID" value="GFR38375.1"/>
    <property type="molecule type" value="Genomic_DNA"/>
</dbReference>
<keyword evidence="4 5" id="KW-0418">Kinase</keyword>
<evidence type="ECO:0000256" key="2">
    <source>
        <dbReference type="ARBA" id="ARBA00022679"/>
    </source>
</evidence>
<protein>
    <recommendedName>
        <fullName evidence="5">Putative pyruvate, phosphate dikinase regulatory protein</fullName>
        <shortName evidence="5">PPDK regulatory protein</shortName>
        <ecNumber evidence="5">2.7.11.32</ecNumber>
        <ecNumber evidence="5">2.7.4.27</ecNumber>
    </recommendedName>
</protein>
<reference evidence="6" key="2">
    <citation type="journal article" date="2021" name="Data Brief">
        <title>Draft genome sequence data of the facultative, thermophilic, xylanolytic bacterium Paenibacillus sp. strain DA-C8.</title>
        <authorList>
            <person name="Chhe C."/>
            <person name="Uke A."/>
            <person name="Baramee S."/>
            <person name="Ungkulpasvich U."/>
            <person name="Tachaapaikoon C."/>
            <person name="Pason P."/>
            <person name="Waeonukul R."/>
            <person name="Ratanakhanokchai K."/>
            <person name="Kosugi A."/>
        </authorList>
    </citation>
    <scope>NUCLEOTIDE SEQUENCE</scope>
    <source>
        <strain evidence="6">DA-C8</strain>
    </source>
</reference>
<sequence length="282" mass="32342">MKQQSHKQPNQPSQERAIFICSDSTGNTAEGVVNATMRQFESVPTIIRRHSNISHEDEIRLIVEEAASMTAFIAYTLVQPDLRECMKQECIRMGVRSVDIMGPMMQAFIDSFNMRPIAKPGLLHRMDEDYFRRIDSVEFAVKYDDGKDKSGLLKADAVLIGVSRTSKTPLSIYLAHKGFKVANLPLVPEMKVPRELYQVEPERIYGLTMDARYILRIRMERLKSMGLSEHAQYARYERIVEELEYADKIMKELGCMVIDVSDKAIEETANIIIDALQKVYNR</sequence>
<evidence type="ECO:0000256" key="1">
    <source>
        <dbReference type="ARBA" id="ARBA00022527"/>
    </source>
</evidence>
<dbReference type="GO" id="GO:0004674">
    <property type="term" value="F:protein serine/threonine kinase activity"/>
    <property type="evidence" value="ECO:0007669"/>
    <property type="project" value="UniProtKB-UniRule"/>
</dbReference>
<comment type="similarity">
    <text evidence="5">Belongs to the pyruvate, phosphate/water dikinase regulatory protein family. PDRP subfamily.</text>
</comment>
<comment type="catalytic activity">
    <reaction evidence="5">
        <text>N(tele)-phospho-L-histidyl/O-phospho-L-threonyl-[pyruvate, phosphate dikinase] + phosphate + H(+) = N(tele)-phospho-L-histidyl/L-threonyl-[pyruvate, phosphate dikinase] + diphosphate</text>
        <dbReference type="Rhea" id="RHEA:43696"/>
        <dbReference type="Rhea" id="RHEA-COMP:10650"/>
        <dbReference type="Rhea" id="RHEA-COMP:10651"/>
        <dbReference type="ChEBI" id="CHEBI:15378"/>
        <dbReference type="ChEBI" id="CHEBI:30013"/>
        <dbReference type="ChEBI" id="CHEBI:33019"/>
        <dbReference type="ChEBI" id="CHEBI:43474"/>
        <dbReference type="ChEBI" id="CHEBI:61977"/>
        <dbReference type="ChEBI" id="CHEBI:83586"/>
        <dbReference type="EC" id="2.7.4.27"/>
    </reaction>
</comment>
<dbReference type="GO" id="GO:0043531">
    <property type="term" value="F:ADP binding"/>
    <property type="evidence" value="ECO:0007669"/>
    <property type="project" value="UniProtKB-UniRule"/>
</dbReference>
<keyword evidence="2 5" id="KW-0808">Transferase</keyword>
<dbReference type="GO" id="GO:0005524">
    <property type="term" value="F:ATP binding"/>
    <property type="evidence" value="ECO:0007669"/>
    <property type="project" value="InterPro"/>
</dbReference>
<evidence type="ECO:0000256" key="3">
    <source>
        <dbReference type="ARBA" id="ARBA00022741"/>
    </source>
</evidence>
<accession>A0A916VHI0</accession>
<dbReference type="AlphaFoldDB" id="A0A916VHI0"/>
<dbReference type="PANTHER" id="PTHR31756">
    <property type="entry name" value="PYRUVATE, PHOSPHATE DIKINASE REGULATORY PROTEIN 1, CHLOROPLASTIC"/>
    <property type="match status" value="1"/>
</dbReference>
<organism evidence="6 7">
    <name type="scientific">Insulibacter thermoxylanivorax</name>
    <dbReference type="NCBI Taxonomy" id="2749268"/>
    <lineage>
        <taxon>Bacteria</taxon>
        <taxon>Bacillati</taxon>
        <taxon>Bacillota</taxon>
        <taxon>Bacilli</taxon>
        <taxon>Bacillales</taxon>
        <taxon>Paenibacillaceae</taxon>
        <taxon>Insulibacter</taxon>
    </lineage>
</organism>